<dbReference type="Gene3D" id="3.20.20.150">
    <property type="entry name" value="Divalent-metal-dependent TIM barrel enzymes"/>
    <property type="match status" value="1"/>
</dbReference>
<dbReference type="SUPFAM" id="SSF51658">
    <property type="entry name" value="Xylose isomerase-like"/>
    <property type="match status" value="1"/>
</dbReference>
<dbReference type="GeneID" id="80817365"/>
<evidence type="ECO:0000313" key="5">
    <source>
        <dbReference type="EMBL" id="SEJ02804.1"/>
    </source>
</evidence>
<gene>
    <name evidence="5" type="ORF">SAMN04487940_1033</name>
</gene>
<dbReference type="PANTHER" id="PTHR43489">
    <property type="entry name" value="ISOMERASE"/>
    <property type="match status" value="1"/>
</dbReference>
<dbReference type="Proteomes" id="UP000182932">
    <property type="component" value="Unassembled WGS sequence"/>
</dbReference>
<dbReference type="RefSeq" id="WP_083415970.1">
    <property type="nucleotide sequence ID" value="NZ_FNYY01000003.1"/>
</dbReference>
<dbReference type="Pfam" id="PF01261">
    <property type="entry name" value="AP_endonuc_2"/>
    <property type="match status" value="1"/>
</dbReference>
<evidence type="ECO:0000256" key="1">
    <source>
        <dbReference type="ARBA" id="ARBA00023235"/>
    </source>
</evidence>
<dbReference type="PANTHER" id="PTHR43489:SF6">
    <property type="entry name" value="HYDROXYPYRUVATE ISOMERASE-RELATED"/>
    <property type="match status" value="1"/>
</dbReference>
<name>A0A975ZMF8_9RHOB</name>
<dbReference type="PIRSF" id="PIRSF006241">
    <property type="entry name" value="HyI"/>
    <property type="match status" value="1"/>
</dbReference>
<protein>
    <submittedName>
        <fullName evidence="5">Hydroxypyruvate isomerase</fullName>
    </submittedName>
</protein>
<dbReference type="InterPro" id="IPR026040">
    <property type="entry name" value="HyI-like"/>
</dbReference>
<evidence type="ECO:0000313" key="6">
    <source>
        <dbReference type="Proteomes" id="UP000182932"/>
    </source>
</evidence>
<dbReference type="FunFam" id="3.20.20.150:FF:000007">
    <property type="entry name" value="Hydroxypyruvate isomerase"/>
    <property type="match status" value="1"/>
</dbReference>
<dbReference type="AlphaFoldDB" id="A0A975ZMF8"/>
<feature type="domain" description="Xylose isomerase-like TIM barrel" evidence="4">
    <location>
        <begin position="20"/>
        <end position="251"/>
    </location>
</feature>
<keyword evidence="1 2" id="KW-0413">Isomerase</keyword>
<dbReference type="GO" id="GO:0046487">
    <property type="term" value="P:glyoxylate metabolic process"/>
    <property type="evidence" value="ECO:0007669"/>
    <property type="project" value="TreeGrafter"/>
</dbReference>
<evidence type="ECO:0000256" key="3">
    <source>
        <dbReference type="PIRSR" id="PIRSR006241-50"/>
    </source>
</evidence>
<organism evidence="5 6">
    <name type="scientific">Marinovum algicola</name>
    <dbReference type="NCBI Taxonomy" id="42444"/>
    <lineage>
        <taxon>Bacteria</taxon>
        <taxon>Pseudomonadati</taxon>
        <taxon>Pseudomonadota</taxon>
        <taxon>Alphaproteobacteria</taxon>
        <taxon>Rhodobacterales</taxon>
        <taxon>Roseobacteraceae</taxon>
        <taxon>Marinovum</taxon>
    </lineage>
</organism>
<dbReference type="InterPro" id="IPR036237">
    <property type="entry name" value="Xyl_isomerase-like_sf"/>
</dbReference>
<dbReference type="GO" id="GO:0008903">
    <property type="term" value="F:hydroxypyruvate isomerase activity"/>
    <property type="evidence" value="ECO:0007669"/>
    <property type="project" value="TreeGrafter"/>
</dbReference>
<evidence type="ECO:0000259" key="4">
    <source>
        <dbReference type="Pfam" id="PF01261"/>
    </source>
</evidence>
<evidence type="ECO:0000256" key="2">
    <source>
        <dbReference type="PIRNR" id="PIRNR006241"/>
    </source>
</evidence>
<proteinExistence type="inferred from homology"/>
<dbReference type="InterPro" id="IPR013022">
    <property type="entry name" value="Xyl_isomerase-like_TIM-brl"/>
</dbReference>
<comment type="similarity">
    <text evidence="2">Belongs to the hyi family.</text>
</comment>
<keyword evidence="6" id="KW-1185">Reference proteome</keyword>
<feature type="active site" description="Proton donor/acceptor" evidence="3">
    <location>
        <position position="235"/>
    </location>
</feature>
<feature type="active site" description="Proton donor/acceptor" evidence="3">
    <location>
        <position position="138"/>
    </location>
</feature>
<sequence>MKFSANLGFLWNDRPLPEAIRAAKAAGFDAVECHWPYETPVDEVKAAMRETGLPMVGLNTRRGDVGAGDNGLSAKPGRDVEARAAIDEAIAYATAIGTPNIHVMAGFASGAEARATFAENLAYACTNAAPNGITILIEPLNKYDAPGYFLTTTDQALAIIETVQAPNLKLMFDCYHVQLMEGDITRRIETLLPWIGHFQFASVPDRGAPDHGEINYAHVFEVTRRLGYDAPLGAEYKPSGNTDDTLGWLNNAAASLPRASVRPVRSGVEAGRQRRTAT</sequence>
<dbReference type="EMBL" id="FNYY01000003">
    <property type="protein sequence ID" value="SEJ02804.1"/>
    <property type="molecule type" value="Genomic_DNA"/>
</dbReference>
<accession>A0A975ZMF8</accession>
<dbReference type="InterPro" id="IPR050417">
    <property type="entry name" value="Sugar_Epim/Isomerase"/>
</dbReference>
<reference evidence="5 6" key="1">
    <citation type="submission" date="2016-10" db="EMBL/GenBank/DDBJ databases">
        <authorList>
            <person name="Varghese N."/>
            <person name="Submissions S."/>
        </authorList>
    </citation>
    <scope>NUCLEOTIDE SEQUENCE [LARGE SCALE GENOMIC DNA]</scope>
    <source>
        <strain evidence="5 6">FF3</strain>
    </source>
</reference>
<comment type="caution">
    <text evidence="5">The sequence shown here is derived from an EMBL/GenBank/DDBJ whole genome shotgun (WGS) entry which is preliminary data.</text>
</comment>